<evidence type="ECO:0000256" key="1">
    <source>
        <dbReference type="ARBA" id="ARBA00022553"/>
    </source>
</evidence>
<dbReference type="Pfam" id="PF00486">
    <property type="entry name" value="Trans_reg_C"/>
    <property type="match status" value="1"/>
</dbReference>
<dbReference type="Proteomes" id="UP000494170">
    <property type="component" value="Unassembled WGS sequence"/>
</dbReference>
<dbReference type="Pfam" id="PF00072">
    <property type="entry name" value="Response_reg"/>
    <property type="match status" value="1"/>
</dbReference>
<dbReference type="InterPro" id="IPR036388">
    <property type="entry name" value="WH-like_DNA-bd_sf"/>
</dbReference>
<protein>
    <submittedName>
        <fullName evidence="8">Two-component system response regulator</fullName>
    </submittedName>
</protein>
<evidence type="ECO:0000259" key="7">
    <source>
        <dbReference type="PROSITE" id="PS51755"/>
    </source>
</evidence>
<feature type="DNA-binding region" description="OmpR/PhoB-type" evidence="5">
    <location>
        <begin position="127"/>
        <end position="226"/>
    </location>
</feature>
<evidence type="ECO:0000256" key="4">
    <source>
        <dbReference type="PROSITE-ProRule" id="PRU00169"/>
    </source>
</evidence>
<dbReference type="GO" id="GO:0032993">
    <property type="term" value="C:protein-DNA complex"/>
    <property type="evidence" value="ECO:0007669"/>
    <property type="project" value="TreeGrafter"/>
</dbReference>
<dbReference type="RefSeq" id="WP_174946489.1">
    <property type="nucleotide sequence ID" value="NZ_CABVPY010000070.1"/>
</dbReference>
<dbReference type="GO" id="GO:0000976">
    <property type="term" value="F:transcription cis-regulatory region binding"/>
    <property type="evidence" value="ECO:0007669"/>
    <property type="project" value="TreeGrafter"/>
</dbReference>
<dbReference type="CDD" id="cd00383">
    <property type="entry name" value="trans_reg_C"/>
    <property type="match status" value="1"/>
</dbReference>
<dbReference type="PROSITE" id="PS51755">
    <property type="entry name" value="OMPR_PHOB"/>
    <property type="match status" value="1"/>
</dbReference>
<sequence>MRILSLDDEPMQAELILDVLSGEGFDVRSVTTGDQAIRFLEIEVVDLIVLDWKIPDISGLEVLSWIRTRFGRELPVLFVSNRGDEDHLVVALEAGADDYMVKPVRRRELIARVRALLRRAYPFNSTSTSIDVGRYRLDLATETAFLSGEPIKLTHREFSIAVELFRNFGRVVPRSSLIKSVWGHDRDEVSRSLDTHIYRMRSKLHITPESGVRLRALYNHGYRLEPTGSSDLINGD</sequence>
<dbReference type="GO" id="GO:0006355">
    <property type="term" value="P:regulation of DNA-templated transcription"/>
    <property type="evidence" value="ECO:0007669"/>
    <property type="project" value="InterPro"/>
</dbReference>
<dbReference type="PROSITE" id="PS50110">
    <property type="entry name" value="RESPONSE_REGULATORY"/>
    <property type="match status" value="1"/>
</dbReference>
<evidence type="ECO:0000313" key="9">
    <source>
        <dbReference type="Proteomes" id="UP000494170"/>
    </source>
</evidence>
<evidence type="ECO:0000256" key="5">
    <source>
        <dbReference type="PROSITE-ProRule" id="PRU01091"/>
    </source>
</evidence>
<dbReference type="InterPro" id="IPR001867">
    <property type="entry name" value="OmpR/PhoB-type_DNA-bd"/>
</dbReference>
<dbReference type="EMBL" id="CABVPY010000070">
    <property type="protein sequence ID" value="VWC35735.1"/>
    <property type="molecule type" value="Genomic_DNA"/>
</dbReference>
<dbReference type="SMART" id="SM00448">
    <property type="entry name" value="REC"/>
    <property type="match status" value="1"/>
</dbReference>
<reference evidence="8 9" key="1">
    <citation type="submission" date="2019-09" db="EMBL/GenBank/DDBJ databases">
        <authorList>
            <person name="Depoorter E."/>
        </authorList>
    </citation>
    <scope>NUCLEOTIDE SEQUENCE [LARGE SCALE GENOMIC DNA]</scope>
    <source>
        <strain evidence="8">LMG 6863</strain>
    </source>
</reference>
<dbReference type="InterPro" id="IPR001789">
    <property type="entry name" value="Sig_transdc_resp-reg_receiver"/>
</dbReference>
<proteinExistence type="predicted"/>
<dbReference type="GO" id="GO:0000156">
    <property type="term" value="F:phosphorelay response regulator activity"/>
    <property type="evidence" value="ECO:0007669"/>
    <property type="project" value="TreeGrafter"/>
</dbReference>
<dbReference type="AlphaFoldDB" id="A0A6P2RR22"/>
<dbReference type="InterPro" id="IPR039420">
    <property type="entry name" value="WalR-like"/>
</dbReference>
<dbReference type="PANTHER" id="PTHR48111:SF40">
    <property type="entry name" value="PHOSPHATE REGULON TRANSCRIPTIONAL REGULATORY PROTEIN PHOB"/>
    <property type="match status" value="1"/>
</dbReference>
<dbReference type="Gene3D" id="1.10.10.10">
    <property type="entry name" value="Winged helix-like DNA-binding domain superfamily/Winged helix DNA-binding domain"/>
    <property type="match status" value="1"/>
</dbReference>
<keyword evidence="3 5" id="KW-0238">DNA-binding</keyword>
<keyword evidence="2" id="KW-0902">Two-component regulatory system</keyword>
<dbReference type="CDD" id="cd17574">
    <property type="entry name" value="REC_OmpR"/>
    <property type="match status" value="1"/>
</dbReference>
<dbReference type="GO" id="GO:0005829">
    <property type="term" value="C:cytosol"/>
    <property type="evidence" value="ECO:0007669"/>
    <property type="project" value="TreeGrafter"/>
</dbReference>
<organism evidence="8 9">
    <name type="scientific">Burkholderia lata (strain ATCC 17760 / DSM 23089 / LMG 22485 / NCIMB 9086 / R18194 / 383)</name>
    <dbReference type="NCBI Taxonomy" id="482957"/>
    <lineage>
        <taxon>Bacteria</taxon>
        <taxon>Pseudomonadati</taxon>
        <taxon>Pseudomonadota</taxon>
        <taxon>Betaproteobacteria</taxon>
        <taxon>Burkholderiales</taxon>
        <taxon>Burkholderiaceae</taxon>
        <taxon>Burkholderia</taxon>
        <taxon>Burkholderia cepacia complex</taxon>
    </lineage>
</organism>
<evidence type="ECO:0000256" key="2">
    <source>
        <dbReference type="ARBA" id="ARBA00023012"/>
    </source>
</evidence>
<accession>A0A6P2RR22</accession>
<keyword evidence="1 4" id="KW-0597">Phosphoprotein</keyword>
<feature type="domain" description="OmpR/PhoB-type" evidence="7">
    <location>
        <begin position="127"/>
        <end position="226"/>
    </location>
</feature>
<feature type="modified residue" description="4-aspartylphosphate" evidence="4">
    <location>
        <position position="51"/>
    </location>
</feature>
<dbReference type="Gene3D" id="3.40.50.2300">
    <property type="match status" value="1"/>
</dbReference>
<gene>
    <name evidence="8" type="ORF">BLA6863_06684</name>
</gene>
<dbReference type="InterPro" id="IPR011006">
    <property type="entry name" value="CheY-like_superfamily"/>
</dbReference>
<evidence type="ECO:0000313" key="8">
    <source>
        <dbReference type="EMBL" id="VWC35735.1"/>
    </source>
</evidence>
<name>A0A6P2RR22_BURL3</name>
<evidence type="ECO:0000259" key="6">
    <source>
        <dbReference type="PROSITE" id="PS50110"/>
    </source>
</evidence>
<dbReference type="SUPFAM" id="SSF52172">
    <property type="entry name" value="CheY-like"/>
    <property type="match status" value="1"/>
</dbReference>
<evidence type="ECO:0000256" key="3">
    <source>
        <dbReference type="ARBA" id="ARBA00023125"/>
    </source>
</evidence>
<dbReference type="SMART" id="SM00862">
    <property type="entry name" value="Trans_reg_C"/>
    <property type="match status" value="1"/>
</dbReference>
<feature type="domain" description="Response regulatory" evidence="6">
    <location>
        <begin position="2"/>
        <end position="117"/>
    </location>
</feature>
<dbReference type="Gene3D" id="6.10.250.690">
    <property type="match status" value="1"/>
</dbReference>
<dbReference type="PANTHER" id="PTHR48111">
    <property type="entry name" value="REGULATOR OF RPOS"/>
    <property type="match status" value="1"/>
</dbReference>